<dbReference type="GO" id="GO:0010628">
    <property type="term" value="P:positive regulation of gene expression"/>
    <property type="evidence" value="ECO:0007669"/>
    <property type="project" value="TreeGrafter"/>
</dbReference>
<evidence type="ECO:0000259" key="1">
    <source>
        <dbReference type="PROSITE" id="PS50004"/>
    </source>
</evidence>
<dbReference type="Pfam" id="PF00168">
    <property type="entry name" value="C2"/>
    <property type="match status" value="1"/>
</dbReference>
<dbReference type="EMBL" id="ADBJ01000026">
    <property type="protein sequence ID" value="EFA81113.1"/>
    <property type="molecule type" value="Genomic_DNA"/>
</dbReference>
<dbReference type="AlphaFoldDB" id="D3BBT0"/>
<dbReference type="Proteomes" id="UP000001396">
    <property type="component" value="Unassembled WGS sequence"/>
</dbReference>
<evidence type="ECO:0000313" key="2">
    <source>
        <dbReference type="EMBL" id="EFA81113.1"/>
    </source>
</evidence>
<gene>
    <name evidence="2" type="ORF">PPL_05949</name>
</gene>
<dbReference type="Gene3D" id="2.60.40.150">
    <property type="entry name" value="C2 domain"/>
    <property type="match status" value="1"/>
</dbReference>
<sequence>MTEKFEFFVVSGKVKDGYDSNGLADVYVKIGYIKKSSEKPEWFLKTPVIKNSLLPHWAFKQQQALDTSIISNIRIEMWDHDMIGSDDFIGGLTLDVSSIQNLTEEGTLLTYHLTNPDAKEEAYMPKATVYLGMSKLKQ</sequence>
<keyword evidence="3" id="KW-1185">Reference proteome</keyword>
<dbReference type="SMART" id="SM00239">
    <property type="entry name" value="C2"/>
    <property type="match status" value="1"/>
</dbReference>
<proteinExistence type="predicted"/>
<reference evidence="2 3" key="1">
    <citation type="journal article" date="2011" name="Genome Res.">
        <title>Phylogeny-wide analysis of social amoeba genomes highlights ancient origins for complex intercellular communication.</title>
        <authorList>
            <person name="Heidel A.J."/>
            <person name="Lawal H.M."/>
            <person name="Felder M."/>
            <person name="Schilde C."/>
            <person name="Helps N.R."/>
            <person name="Tunggal B."/>
            <person name="Rivero F."/>
            <person name="John U."/>
            <person name="Schleicher M."/>
            <person name="Eichinger L."/>
            <person name="Platzer M."/>
            <person name="Noegel A.A."/>
            <person name="Schaap P."/>
            <person name="Gloeckner G."/>
        </authorList>
    </citation>
    <scope>NUCLEOTIDE SEQUENCE [LARGE SCALE GENOMIC DNA]</scope>
    <source>
        <strain evidence="3">ATCC 26659 / Pp 5 / PN500</strain>
    </source>
</reference>
<dbReference type="InParanoid" id="D3BBT0"/>
<dbReference type="PANTHER" id="PTHR47800:SF5">
    <property type="entry name" value="FER-1-LIKE PROTEIN 6"/>
    <property type="match status" value="1"/>
</dbReference>
<dbReference type="RefSeq" id="XP_020433231.1">
    <property type="nucleotide sequence ID" value="XM_020576819.1"/>
</dbReference>
<dbReference type="PROSITE" id="PS50004">
    <property type="entry name" value="C2"/>
    <property type="match status" value="1"/>
</dbReference>
<name>D3BBT0_HETP5</name>
<dbReference type="PANTHER" id="PTHR47800">
    <property type="entry name" value="C2 DOMAIN-CONTAINING PROTEIN"/>
    <property type="match status" value="1"/>
</dbReference>
<protein>
    <recommendedName>
        <fullName evidence="1">C2 domain-containing protein</fullName>
    </recommendedName>
</protein>
<feature type="domain" description="C2" evidence="1">
    <location>
        <begin position="1"/>
        <end position="111"/>
    </location>
</feature>
<dbReference type="OMA" id="NIRIEMW"/>
<dbReference type="GeneID" id="31361433"/>
<comment type="caution">
    <text evidence="2">The sequence shown here is derived from an EMBL/GenBank/DDBJ whole genome shotgun (WGS) entry which is preliminary data.</text>
</comment>
<dbReference type="InterPro" id="IPR035892">
    <property type="entry name" value="C2_domain_sf"/>
</dbReference>
<evidence type="ECO:0000313" key="3">
    <source>
        <dbReference type="Proteomes" id="UP000001396"/>
    </source>
</evidence>
<dbReference type="STRING" id="670386.D3BBT0"/>
<accession>D3BBT0</accession>
<organism evidence="2 3">
    <name type="scientific">Heterostelium pallidum (strain ATCC 26659 / Pp 5 / PN500)</name>
    <name type="common">Cellular slime mold</name>
    <name type="synonym">Polysphondylium pallidum</name>
    <dbReference type="NCBI Taxonomy" id="670386"/>
    <lineage>
        <taxon>Eukaryota</taxon>
        <taxon>Amoebozoa</taxon>
        <taxon>Evosea</taxon>
        <taxon>Eumycetozoa</taxon>
        <taxon>Dictyostelia</taxon>
        <taxon>Acytosteliales</taxon>
        <taxon>Acytosteliaceae</taxon>
        <taxon>Heterostelium</taxon>
    </lineage>
</organism>
<dbReference type="InterPro" id="IPR000008">
    <property type="entry name" value="C2_dom"/>
</dbReference>
<dbReference type="SUPFAM" id="SSF49562">
    <property type="entry name" value="C2 domain (Calcium/lipid-binding domain, CaLB)"/>
    <property type="match status" value="1"/>
</dbReference>